<keyword evidence="4" id="KW-1185">Reference proteome</keyword>
<evidence type="ECO:0000313" key="4">
    <source>
        <dbReference type="Proteomes" id="UP000190135"/>
    </source>
</evidence>
<feature type="domain" description="SpoVR protein-like N-terminal" evidence="1">
    <location>
        <begin position="17"/>
        <end position="440"/>
    </location>
</feature>
<dbReference type="InterPro" id="IPR057270">
    <property type="entry name" value="Ycgb-like"/>
</dbReference>
<accession>A0A1T4QU66</accession>
<evidence type="ECO:0000259" key="2">
    <source>
        <dbReference type="Pfam" id="PF24755"/>
    </source>
</evidence>
<dbReference type="PANTHER" id="PTHR30029">
    <property type="entry name" value="STAGE V SPORULATION PROTEIN R"/>
    <property type="match status" value="1"/>
</dbReference>
<dbReference type="NCBIfam" id="NF008737">
    <property type="entry name" value="PRK11767.1"/>
    <property type="match status" value="1"/>
</dbReference>
<dbReference type="Pfam" id="PF04293">
    <property type="entry name" value="SpoVR"/>
    <property type="match status" value="1"/>
</dbReference>
<proteinExistence type="predicted"/>
<organism evidence="3 4">
    <name type="scientific">Consotaella salsifontis</name>
    <dbReference type="NCBI Taxonomy" id="1365950"/>
    <lineage>
        <taxon>Bacteria</taxon>
        <taxon>Pseudomonadati</taxon>
        <taxon>Pseudomonadota</taxon>
        <taxon>Alphaproteobacteria</taxon>
        <taxon>Hyphomicrobiales</taxon>
        <taxon>Aurantimonadaceae</taxon>
        <taxon>Consotaella</taxon>
    </lineage>
</organism>
<dbReference type="AlphaFoldDB" id="A0A1T4QU66"/>
<feature type="domain" description="SpoVR-like C-terminal" evidence="2">
    <location>
        <begin position="444"/>
        <end position="497"/>
    </location>
</feature>
<dbReference type="OrthoDB" id="9784270at2"/>
<dbReference type="PANTHER" id="PTHR30029:SF2">
    <property type="entry name" value="STAGE V SPORULATION PROTEIN R"/>
    <property type="match status" value="1"/>
</dbReference>
<dbReference type="EMBL" id="FUXL01000005">
    <property type="protein sequence ID" value="SKA07167.1"/>
    <property type="molecule type" value="Genomic_DNA"/>
</dbReference>
<dbReference type="RefSeq" id="WP_078708143.1">
    <property type="nucleotide sequence ID" value="NZ_FUXL01000005.1"/>
</dbReference>
<dbReference type="Pfam" id="PF24755">
    <property type="entry name" value="SpoVR_C"/>
    <property type="match status" value="1"/>
</dbReference>
<evidence type="ECO:0000259" key="1">
    <source>
        <dbReference type="Pfam" id="PF04293"/>
    </source>
</evidence>
<name>A0A1T4QU66_9HYPH</name>
<gene>
    <name evidence="3" type="ORF">SAMN05428963_105256</name>
</gene>
<dbReference type="STRING" id="1365950.SAMN05428963_105256"/>
<sequence>MSHQVKSKDTLLFSDHDWDFDMLSRIYGAVEKIAVDEMGLDTYRNQIEVITAEQMLDAYAATGMPLLYKHWSFGKQFLRNETLYRKGWQGLAYEIVINSDPCIVYIMEENSATMQAIVLAHAAFGHNHFFKNNYVFQQWTDASAILDYLAFAKAYISSCEERYGLEAVERLIDAAHALQHNGVHRYPGKHSLDLVAEQRREIERREHAERLYNDLWRTLPKPRARGGRDLNEERRRALLGLPEENILYFLEKTAPRLAPWQREILRIVRQIAQYFYPQRQTKVMNEGCATFTHHRIMTRLHEKGQISDGAFLEFLQSHTNVVMQPEFDDRRYGGINPYALGFAMMQDIERIANEPTAEDRSLFPNFAGKENAYDVLRDAWANYRDESFILQFLSPEVIRKQRLFRLVDDPVEEDLVVAAIHDEDGYREVRRSLARQFDVARQDPDIQVVDVDLKGDRRLLLRHHVVDGVTLEAGDAARVLQHLANLWGYGVRLVEEDDQRTYTTLEAEPAQAFA</sequence>
<protein>
    <submittedName>
        <fullName evidence="3">Stage V sporulation protein SpoVR/YcgB, involved in spore cortex formation</fullName>
    </submittedName>
</protein>
<dbReference type="InterPro" id="IPR057008">
    <property type="entry name" value="SpoVR-like_C"/>
</dbReference>
<reference evidence="3 4" key="1">
    <citation type="submission" date="2017-02" db="EMBL/GenBank/DDBJ databases">
        <authorList>
            <person name="Peterson S.W."/>
        </authorList>
    </citation>
    <scope>NUCLEOTIDE SEQUENCE [LARGE SCALE GENOMIC DNA]</scope>
    <source>
        <strain evidence="3 4">USBA 369</strain>
    </source>
</reference>
<dbReference type="InterPro" id="IPR007390">
    <property type="entry name" value="Spore_V_R"/>
</dbReference>
<evidence type="ECO:0000313" key="3">
    <source>
        <dbReference type="EMBL" id="SKA07167.1"/>
    </source>
</evidence>
<dbReference type="Proteomes" id="UP000190135">
    <property type="component" value="Unassembled WGS sequence"/>
</dbReference>
<dbReference type="InterPro" id="IPR056174">
    <property type="entry name" value="SpoVR_N"/>
</dbReference>